<feature type="compositionally biased region" description="Low complexity" evidence="1">
    <location>
        <begin position="3522"/>
        <end position="3537"/>
    </location>
</feature>
<feature type="region of interest" description="Disordered" evidence="1">
    <location>
        <begin position="1838"/>
        <end position="1868"/>
    </location>
</feature>
<dbReference type="Proteomes" id="UP000001021">
    <property type="component" value="Chromosome"/>
</dbReference>
<feature type="compositionally biased region" description="Basic residues" evidence="1">
    <location>
        <begin position="1741"/>
        <end position="1752"/>
    </location>
</feature>
<accession>A0A0H3LYI0</accession>
<feature type="region of interest" description="Disordered" evidence="1">
    <location>
        <begin position="3513"/>
        <end position="3537"/>
    </location>
</feature>
<feature type="region of interest" description="Disordered" evidence="1">
    <location>
        <begin position="3363"/>
        <end position="3385"/>
    </location>
</feature>
<evidence type="ECO:0000313" key="3">
    <source>
        <dbReference type="Proteomes" id="UP000001021"/>
    </source>
</evidence>
<dbReference type="EMBL" id="CR925678">
    <property type="protein sequence ID" value="CAI26554.1"/>
    <property type="molecule type" value="Genomic_DNA"/>
</dbReference>
<gene>
    <name evidence="2" type="ordered locus">ERWE_CDS_00600</name>
</gene>
<feature type="region of interest" description="Disordered" evidence="1">
    <location>
        <begin position="2052"/>
        <end position="2074"/>
    </location>
</feature>
<protein>
    <submittedName>
        <fullName evidence="2">Uncharacterized protein</fullName>
    </submittedName>
</protein>
<reference evidence="2 3" key="1">
    <citation type="journal article" date="2006" name="J. Bacteriol.">
        <title>Comparative genomic analysis of three strains of Ehrlichia ruminantium reveals an active process of genome size plasticity.</title>
        <authorList>
            <person name="Frutos R."/>
            <person name="Viari A."/>
            <person name="Ferraz C."/>
            <person name="Morgat A."/>
            <person name="Eychenie S."/>
            <person name="Kandassami Y."/>
            <person name="Chantal I."/>
            <person name="Bensaid A."/>
            <person name="Coissac E."/>
            <person name="Vachiery N."/>
            <person name="Demaille J."/>
            <person name="Martinez D."/>
        </authorList>
    </citation>
    <scope>NUCLEOTIDE SEQUENCE [LARGE SCALE GENOMIC DNA]</scope>
    <source>
        <strain evidence="2 3">Welgevonden</strain>
    </source>
</reference>
<dbReference type="KEGG" id="erw:ERWE_CDS_00600"/>
<feature type="region of interest" description="Disordered" evidence="1">
    <location>
        <begin position="1739"/>
        <end position="1776"/>
    </location>
</feature>
<feature type="compositionally biased region" description="Basic and acidic residues" evidence="1">
    <location>
        <begin position="1765"/>
        <end position="1776"/>
    </location>
</feature>
<feature type="region of interest" description="Disordered" evidence="1">
    <location>
        <begin position="2221"/>
        <end position="2248"/>
    </location>
</feature>
<feature type="region of interest" description="Disordered" evidence="1">
    <location>
        <begin position="2831"/>
        <end position="2869"/>
    </location>
</feature>
<organism evidence="2 3">
    <name type="scientific">Ehrlichia ruminantium (strain Welgevonden)</name>
    <dbReference type="NCBI Taxonomy" id="254945"/>
    <lineage>
        <taxon>Bacteria</taxon>
        <taxon>Pseudomonadati</taxon>
        <taxon>Pseudomonadota</taxon>
        <taxon>Alphaproteobacteria</taxon>
        <taxon>Rickettsiales</taxon>
        <taxon>Anaplasmataceae</taxon>
        <taxon>Ehrlichia</taxon>
    </lineage>
</organism>
<dbReference type="HOGENOM" id="CLU_224890_0_0_5"/>
<feature type="compositionally biased region" description="Basic residues" evidence="1">
    <location>
        <begin position="1844"/>
        <end position="1858"/>
    </location>
</feature>
<sequence>MLNQKLDMAYIERLINQQPRLKVVNAETVSLSYSTVWDYIFNIGLVQSIGYNAYVKNIRAYHPDYNVFHGVILCNPQVFLEEIKIPGYGGILSKIQKDYPDCESLELYILNGYVLSVLVNDPLFEQFKSKITSIKMGDIDLFQQVYDDLKQNPNGHSEEDIDFLVRGVMTDTHIRKYISLFPSLKELDCVISEPKCCETLVDVLNNVPILSQLSLRCARTSTSVEHVSKKDIKVRQQVEKLLLINCPMETLLYFHGIRFLFITAPQNVSDSKVILLEKYCDNPSLLEVLLVSTNTYHQMQDGRIDFLSIDYDISVFNNLKLLIINPCQDIRAILSVDGLFDSKAGLDFCNELVTPRKYSTLFNNGKPYPKSIEQVMILSSSLHQFSLLTDSEKLLIPGLTSLFVSTTVIRPCLDINTLVPYLMYAVDSIQDGIINPHLNEQENVLLISLINQVKRKVDDLLLTLLEDSRLCDDLASYLKRVEFDNMVLTNASSVYSLSYEPSLLFAINIDIPRISIEFLKKISNINLAILCKINLSDDVNSSTYLALTTFSAIRSIIRYTVGMSKFYVATTMRAWDYFINSMAIGDRDLDLARVISAIFVQPYDTDSVRNLCRQTVVGIKEHSEITYKRLEAENVDMFSQEQQVVEFIASSVVFHSMYLIITNSAEGLETQSCAPSLFIETLRDNIVNVRNNSLFDILEFDDCLLQIHYIIKKSFNHRPALTSNEVYTFASQCMINEEMLLQDVKNQGFNKIDIRILKSSLFLIKVLDYIGHCPDVLFDQLQSYQLQTPMMIFNVIFKAVCDLIKIRCEYMQANEYTIFTLCYIINKAISNGSISERQLHKLLFSVIVDAVPQIASDVRYIKTDIHVLIGNMIKLCYFDQNCIEDKIYQKVLLHIACFIVNFSITAARYEAQSDCFIDETLFLGFPDDVIDEIRLLGGIPHRSILQVLARLLLKNYVWRVVEGVSGLNNSDYSWVCLQNMMRYKSPYNIQYISFLPTIRDFEFLYSGIVCNTYLPSKIEFEFAIKCLYPVISSGTKYICESMSVVMADLLLKRMICSYANAYTIEEKKLMRKLLLRALYKFQEYEVPNFIEYMIKVSNVFDYEIEQFIYEEPLLHDLNFVWILKNIKPSEIINVIDENIAEYRETNDHMKLYDMIEVSIRQSYKVPNLPSMFTDTQFIKCCGKILNVISEVHSQQDHLSNNHFIEIMQVVMTTYKISMQKPGYLGNCILNVKYCRDKVGGVLEECQDGLDKVVSCLSNDNKVIDIIAIKDDLLSKCQDVKFIKTLNYRTVALYLKPYMVPPVQYSSDIVSHIIFCVVGEIIEQHNKREIFFSQLTSALMLKKKLNTMQSVSEVVLEVFIKSLESNEEVTQGKEVSSTKQSKQKKISFDAYINDLLNKYFCKWWYTILDNMLAGESLNHSIDLYTLKLFISEENLPVKVELALQNKIENEETNQYLVLINKFKSICFYQGSATSYFSDCSFQKRVLHNIITKIRYPATSSDKISVLSNRVIEQGSILLPEELDHGKLQLSGKLYCATGTNDCHIKYIHLLQVRLFSEFFYHNHSTLDIDVLDEKAYEVLSISNASREFDCNDVVGFFVNIPSYLQDGQLDGLDPCSPKVINVLGLSLVWETVSMLLHDLVFGNYLNDISRILCYVEDRFRIENQIDSSVVLLIKFHYKAILFRYEKGNYKDNHPIIFLHKFLQSFNYDLLEHYAPGCRVSLQPVKKQSEVVTTEASSELVKKANKKKSHSKKGKDKEVKQAVPETQDEKLVSGEDDKKSQAVVEKQLCVVHETVGADGVHLNPKDQDECYEGVVGDSVKLGDTTARLLITTVPNNECLEQQDKPKVKKSVSHNKKKSKKSTAGCSTKTITSQQDKVNKSAVVEDVASTVLLTGDDIKVSEPSQEQCVDEKGKGKLCVVDTSGLVVSGQQGKDEESSIINKAVKEVVPDTKDEKLASSGKKSKAVSTEGQLCVVPETADVDHVPLNPKGQDEYYEGVVTDSVKLDDFTAGQLLITTVLNDEYYEAVECDGIKVNDSTVSRSLVDPVSDDQYVKQGAKPKVKGSLSHNKRKKSKKSTEICATSTVKSQKDDLDKSAVVTTEKVDNTALLASVDVGVSELEQEKFTCEKDEYKFQIMEDTNAPAVLDKQQDSEEKYTIDDTSKVLLESSHITEQDYGLFISEESITQLCTSDDTLNLVDGSSQSLEACKDEQTVDDVAGNILQGKEKKQSQLTKSQRQRANKKARKIKEQKEMVDVQKDKPELVECSELKTEEEDTINLLSCFDARVEPVIAYHPMSLEYVLNKYRVTNDSMSKTRFSHLLYYLRLTRSLFMPVKGQETSVLVVTESAEKVLHDFFPEKGDYDFFLSIIKLSILTNFLMIIRPHSKFEAMTALFKHCYKIFTMDLDAFLCDLIQEMYCISFQDVSLEKLRNHVLKVFEKYESQFCWNRSSAVTKYPLYFLSRVLSICPLIFQAQHTSVSELQHVICNAGIICIVTHIGHMVQQIGHMVEQSDGILYNNLKLLRRSGRSSGTVFDFIQQCYYFRNASCHLYDGKGASSNLNFFRTTSIIVDQFQVFIQNNNGSFIDVIYDFFRQYDDVISKKSEICSKQQSSISVIEVDATKLAPRVINHEESTEGLFTELSNSGSSLQMQECFPEISKSLSLGSNDVIRDTSEEDVSSKGTEHQGDALALMETRGSTSTDQVIDSVAVQEQEYQYSYLLQNLALQEKREASSSYLAQSASGVGDSSAVQYESVSGMFSQFSEDDLQNMRVVNSTSQSKIPATVGAYSCCDETVPINPSSELYDNMCMGSQRYSNDSMDSTDRWLAGQGNNYSMGANSDYRINPESQKSTSSIMSASTSSSGFSLQQGSANEEKSGVESFGQDLQLHHMDSQGECGLLDSAWYGGGTDYLASTNSGVFNFQESSADEGSSEMLMKHYDQSLEHRQHSEYRLFDSTHQDSVDDGNIFSLRRNNFDEISNRVVGGRFENLPDTRMDFSYEERLRNLSLHQGDGYNDVALASNDVLGLRQEGPYRMDRPVAGAFARNLSGTQLDQSSDRDIALASSNVRSLQQELPHRMDRLVAGDRSENLPHTHMDFSYEERLRNLSLHQGGGYNDVALASNDVPGLPQEGPYRMDRPVAGAFARNLSGTQLDQSSDRDIALASSNVRSLQQELPHRMDRLVAGGRSENLPHTHMDFSYEERLRDLSLHRGDGYNDVALASNDVRSLQQELPHRMDRLVAGDRSENLPDTRMDFSYEERLRNLSLHQGGGYNDVALASSNVPGLQQELSHRMDRPVAGAFARNLSGTQLDQSSDRDVALASNDVLSPSLVSDLITQVFARNLQRNRVDHSSREYRVHSPLLYQSDDSNVASVSDNMSSLQQNSPDRVNNPDLPSSYMHSSREYRVHSPLLYQSDDSNVAYVSDNISSLQQNSSDRVDSLFVEGCTPSLEHGLVGDHDELHNPSLCEKRVGNSFSSSVGSRGPRFYKERSHQLPRGPRFCKARSHLTTHLASTELSDVDYQSGQHPVTGNLIQNNPNNPSNRRSRIPLSLQNTRVSKTSSRRYVSN</sequence>
<name>A0A0H3LYI0_EHRRW</name>
<evidence type="ECO:0000256" key="1">
    <source>
        <dbReference type="SAM" id="MobiDB-lite"/>
    </source>
</evidence>
<feature type="compositionally biased region" description="Basic residues" evidence="1">
    <location>
        <begin position="2054"/>
        <end position="2071"/>
    </location>
</feature>
<evidence type="ECO:0000313" key="2">
    <source>
        <dbReference type="EMBL" id="CAI26554.1"/>
    </source>
</evidence>
<dbReference type="RefSeq" id="WP_011256001.1">
    <property type="nucleotide sequence ID" value="NC_006832.1"/>
</dbReference>
<keyword evidence="3" id="KW-1185">Reference proteome</keyword>
<feature type="compositionally biased region" description="Low complexity" evidence="1">
    <location>
        <begin position="2841"/>
        <end position="2864"/>
    </location>
</feature>
<proteinExistence type="predicted"/>
<feature type="compositionally biased region" description="Basic residues" evidence="1">
    <location>
        <begin position="2232"/>
        <end position="2242"/>
    </location>
</feature>